<reference evidence="4 5" key="1">
    <citation type="submission" date="2018-02" db="EMBL/GenBank/DDBJ databases">
        <title>Draft Genome of Achromobacter spanius stain 6.</title>
        <authorList>
            <person name="Gunasekera T.S."/>
            <person name="Radwan O."/>
            <person name="Ruiz O.N."/>
        </authorList>
    </citation>
    <scope>NUCLEOTIDE SEQUENCE [LARGE SCALE GENOMIC DNA]</scope>
    <source>
        <strain evidence="4 5">6</strain>
    </source>
</reference>
<comment type="caution">
    <text evidence="4">The sequence shown here is derived from an EMBL/GenBank/DDBJ whole genome shotgun (WGS) entry which is preliminary data.</text>
</comment>
<dbReference type="EMBL" id="PREU01000014">
    <property type="protein sequence ID" value="PPA73532.1"/>
    <property type="molecule type" value="Genomic_DNA"/>
</dbReference>
<dbReference type="CDD" id="cd01949">
    <property type="entry name" value="GGDEF"/>
    <property type="match status" value="1"/>
</dbReference>
<proteinExistence type="predicted"/>
<dbReference type="OrthoDB" id="9813903at2"/>
<feature type="domain" description="PAS" evidence="1">
    <location>
        <begin position="1"/>
        <end position="39"/>
    </location>
</feature>
<dbReference type="NCBIfam" id="TIGR00254">
    <property type="entry name" value="GGDEF"/>
    <property type="match status" value="1"/>
</dbReference>
<dbReference type="AlphaFoldDB" id="A0A2S5GKD5"/>
<dbReference type="InterPro" id="IPR043128">
    <property type="entry name" value="Rev_trsase/Diguanyl_cyclase"/>
</dbReference>
<dbReference type="Gene3D" id="3.20.20.450">
    <property type="entry name" value="EAL domain"/>
    <property type="match status" value="1"/>
</dbReference>
<dbReference type="PANTHER" id="PTHR44757">
    <property type="entry name" value="DIGUANYLATE CYCLASE DGCP"/>
    <property type="match status" value="1"/>
</dbReference>
<sequence length="540" mass="58935">MLDSLSDGFMSIDKSWRFTYLNDTAERYLQQDRQNLLGRDIWQCYPDLVGSGYYRIYQQTAATGVPGRHTAYYAPLRTWFEARSFRHDEGITVLFRDVTGQHEHAAQLEFEATHDYLTGLPNRRKCMETLAGAVADAGLSSAGKGACVAVLFIDLDHLKDVNDAFGHAVGDALLRGFANRLNTLVEPTCFAARVGGDEFVLVLRNTSESAAQACARAVLKTLAAPFETGGRSLLLSASIGIALLGEKPESAEALLSQADTAMYAAKSSGDLHIRVYDAALDRGMRDRLALRSELGAAFSTNQFELHFQPQIALADGSLAGVEALLRWRHPQRGLLTPDAFLALLLDSSYEGHLADWLFDAVCRQIAVWQQLGVTVPRTSLNLSPRQLLDKGLADRILDAARRHRVCPALLDIEITEDGLLGDIDMATSVLAALKGAGISTSLDDFGAGYSSLSYLVRLPVDTLKIDRSFVRELLASEKASAVIRSIVGLARALGMKTIAEGVEHQHQADALKDAGCDCIQGYLISRPLTAEAFLEFMRRA</sequence>
<dbReference type="Pfam" id="PF08448">
    <property type="entry name" value="PAS_4"/>
    <property type="match status" value="1"/>
</dbReference>
<dbReference type="InterPro" id="IPR052155">
    <property type="entry name" value="Biofilm_reg_signaling"/>
</dbReference>
<dbReference type="SUPFAM" id="SSF55785">
    <property type="entry name" value="PYP-like sensor domain (PAS domain)"/>
    <property type="match status" value="1"/>
</dbReference>
<dbReference type="PANTHER" id="PTHR44757:SF2">
    <property type="entry name" value="BIOFILM ARCHITECTURE MAINTENANCE PROTEIN MBAA"/>
    <property type="match status" value="1"/>
</dbReference>
<dbReference type="Pfam" id="PF00563">
    <property type="entry name" value="EAL"/>
    <property type="match status" value="1"/>
</dbReference>
<accession>A0A2S5GKD5</accession>
<protein>
    <submittedName>
        <fullName evidence="4">Diguanylate cyclase</fullName>
    </submittedName>
</protein>
<name>A0A2S5GKD5_9BURK</name>
<dbReference type="SUPFAM" id="SSF55073">
    <property type="entry name" value="Nucleotide cyclase"/>
    <property type="match status" value="1"/>
</dbReference>
<evidence type="ECO:0000259" key="3">
    <source>
        <dbReference type="PROSITE" id="PS50887"/>
    </source>
</evidence>
<dbReference type="InterPro" id="IPR035919">
    <property type="entry name" value="EAL_sf"/>
</dbReference>
<dbReference type="Proteomes" id="UP000239990">
    <property type="component" value="Unassembled WGS sequence"/>
</dbReference>
<dbReference type="CDD" id="cd01948">
    <property type="entry name" value="EAL"/>
    <property type="match status" value="1"/>
</dbReference>
<evidence type="ECO:0000259" key="1">
    <source>
        <dbReference type="PROSITE" id="PS50112"/>
    </source>
</evidence>
<dbReference type="InterPro" id="IPR001633">
    <property type="entry name" value="EAL_dom"/>
</dbReference>
<dbReference type="SMART" id="SM00267">
    <property type="entry name" value="GGDEF"/>
    <property type="match status" value="1"/>
</dbReference>
<dbReference type="PROSITE" id="PS50112">
    <property type="entry name" value="PAS"/>
    <property type="match status" value="1"/>
</dbReference>
<feature type="domain" description="EAL" evidence="2">
    <location>
        <begin position="287"/>
        <end position="540"/>
    </location>
</feature>
<dbReference type="InterPro" id="IPR013656">
    <property type="entry name" value="PAS_4"/>
</dbReference>
<dbReference type="InterPro" id="IPR029787">
    <property type="entry name" value="Nucleotide_cyclase"/>
</dbReference>
<evidence type="ECO:0000259" key="2">
    <source>
        <dbReference type="PROSITE" id="PS50883"/>
    </source>
</evidence>
<dbReference type="InterPro" id="IPR000014">
    <property type="entry name" value="PAS"/>
</dbReference>
<dbReference type="CDD" id="cd00130">
    <property type="entry name" value="PAS"/>
    <property type="match status" value="1"/>
</dbReference>
<organism evidence="4 5">
    <name type="scientific">Achromobacter spanius</name>
    <dbReference type="NCBI Taxonomy" id="217203"/>
    <lineage>
        <taxon>Bacteria</taxon>
        <taxon>Pseudomonadati</taxon>
        <taxon>Pseudomonadota</taxon>
        <taxon>Betaproteobacteria</taxon>
        <taxon>Burkholderiales</taxon>
        <taxon>Alcaligenaceae</taxon>
        <taxon>Achromobacter</taxon>
    </lineage>
</organism>
<dbReference type="Gene3D" id="3.30.450.20">
    <property type="entry name" value="PAS domain"/>
    <property type="match status" value="1"/>
</dbReference>
<dbReference type="Gene3D" id="3.30.70.270">
    <property type="match status" value="1"/>
</dbReference>
<dbReference type="PROSITE" id="PS50887">
    <property type="entry name" value="GGDEF"/>
    <property type="match status" value="1"/>
</dbReference>
<feature type="domain" description="GGDEF" evidence="3">
    <location>
        <begin position="146"/>
        <end position="278"/>
    </location>
</feature>
<gene>
    <name evidence="4" type="ORF">C4E15_24675</name>
</gene>
<dbReference type="SMART" id="SM00052">
    <property type="entry name" value="EAL"/>
    <property type="match status" value="1"/>
</dbReference>
<dbReference type="SUPFAM" id="SSF141868">
    <property type="entry name" value="EAL domain-like"/>
    <property type="match status" value="1"/>
</dbReference>
<dbReference type="Pfam" id="PF00990">
    <property type="entry name" value="GGDEF"/>
    <property type="match status" value="1"/>
</dbReference>
<evidence type="ECO:0000313" key="5">
    <source>
        <dbReference type="Proteomes" id="UP000239990"/>
    </source>
</evidence>
<evidence type="ECO:0000313" key="4">
    <source>
        <dbReference type="EMBL" id="PPA73532.1"/>
    </source>
</evidence>
<dbReference type="InterPro" id="IPR035965">
    <property type="entry name" value="PAS-like_dom_sf"/>
</dbReference>
<dbReference type="PROSITE" id="PS50883">
    <property type="entry name" value="EAL"/>
    <property type="match status" value="1"/>
</dbReference>
<dbReference type="InterPro" id="IPR000160">
    <property type="entry name" value="GGDEF_dom"/>
</dbReference>